<feature type="signal peptide" evidence="1">
    <location>
        <begin position="1"/>
        <end position="24"/>
    </location>
</feature>
<name>A0A379GHM5_PROMI</name>
<sequence length="42" mass="4553">MSQSSRCIKVSVLVVATAISSAFAENKNQIYGEKIAGRETHK</sequence>
<evidence type="ECO:0000313" key="3">
    <source>
        <dbReference type="Proteomes" id="UP000254191"/>
    </source>
</evidence>
<gene>
    <name evidence="2" type="primary">hmuR2_3</name>
    <name evidence="2" type="ORF">NCTC11938_04746</name>
</gene>
<dbReference type="EMBL" id="UGTS01000006">
    <property type="protein sequence ID" value="SUC40450.1"/>
    <property type="molecule type" value="Genomic_DNA"/>
</dbReference>
<keyword evidence="2" id="KW-0675">Receptor</keyword>
<dbReference type="RefSeq" id="WP_282604029.1">
    <property type="nucleotide sequence ID" value="NZ_CP072779.1"/>
</dbReference>
<evidence type="ECO:0000313" key="2">
    <source>
        <dbReference type="EMBL" id="SUC40450.1"/>
    </source>
</evidence>
<dbReference type="Proteomes" id="UP000254191">
    <property type="component" value="Unassembled WGS sequence"/>
</dbReference>
<feature type="chain" id="PRO_5016805947" evidence="1">
    <location>
        <begin position="25"/>
        <end position="42"/>
    </location>
</feature>
<keyword evidence="1" id="KW-0732">Signal</keyword>
<organism evidence="2 3">
    <name type="scientific">Proteus mirabilis</name>
    <dbReference type="NCBI Taxonomy" id="584"/>
    <lineage>
        <taxon>Bacteria</taxon>
        <taxon>Pseudomonadati</taxon>
        <taxon>Pseudomonadota</taxon>
        <taxon>Gammaproteobacteria</taxon>
        <taxon>Enterobacterales</taxon>
        <taxon>Morganellaceae</taxon>
        <taxon>Proteus</taxon>
    </lineage>
</organism>
<accession>A0A379GHM5</accession>
<proteinExistence type="predicted"/>
<evidence type="ECO:0000256" key="1">
    <source>
        <dbReference type="SAM" id="SignalP"/>
    </source>
</evidence>
<protein>
    <submittedName>
        <fullName evidence="2">Hemin receptor</fullName>
    </submittedName>
</protein>
<reference evidence="2 3" key="1">
    <citation type="submission" date="2018-06" db="EMBL/GenBank/DDBJ databases">
        <authorList>
            <consortium name="Pathogen Informatics"/>
            <person name="Doyle S."/>
        </authorList>
    </citation>
    <scope>NUCLEOTIDE SEQUENCE [LARGE SCALE GENOMIC DNA]</scope>
    <source>
        <strain evidence="2 3">NCTC11938</strain>
    </source>
</reference>
<dbReference type="AlphaFoldDB" id="A0A379GHM5"/>